<evidence type="ECO:0000256" key="1">
    <source>
        <dbReference type="SAM" id="Coils"/>
    </source>
</evidence>
<gene>
    <name evidence="3" type="ORF">GJ691_17465</name>
</gene>
<protein>
    <recommendedName>
        <fullName evidence="5">OmpA family protein</fullName>
    </recommendedName>
</protein>
<dbReference type="RefSeq" id="WP_154369278.1">
    <property type="nucleotide sequence ID" value="NZ_WKJH01000030.1"/>
</dbReference>
<sequence length="258" mass="27722">MKKTLLSLTLILVASTSIFAQRKSDLIAEIASLKTELDSTKAIVIKAKKNEKIGLARAESFESQVQELQDANATLLKNLNSFAQVSNKNSENINKALAKLEEKENQLKAINNALSSNDSTAVVVLTNAKQSLGENAKIGVTNGSVIIASKLESLFGTTSGATVTPEGIAWLEKIGNILKANPKVSLTIEGLSMTGELDLAANQAYAIASILEKQFAIASNRINTLGKDGNFKEGINLVLHPDYAEFYDMVKEHMKASN</sequence>
<proteinExistence type="predicted"/>
<accession>A0A6I2MPY8</accession>
<reference evidence="3 4" key="1">
    <citation type="submission" date="2019-11" db="EMBL/GenBank/DDBJ databases">
        <title>Maribacter lutea sp. nov., a marine bacterium isolated from intertidal sand.</title>
        <authorList>
            <person name="Liu A."/>
        </authorList>
    </citation>
    <scope>NUCLEOTIDE SEQUENCE [LARGE SCALE GENOMIC DNA]</scope>
    <source>
        <strain evidence="3 4">RZ05</strain>
    </source>
</reference>
<dbReference type="AlphaFoldDB" id="A0A6I2MPY8"/>
<evidence type="ECO:0008006" key="5">
    <source>
        <dbReference type="Google" id="ProtNLM"/>
    </source>
</evidence>
<dbReference type="SUPFAM" id="SSF103088">
    <property type="entry name" value="OmpA-like"/>
    <property type="match status" value="1"/>
</dbReference>
<dbReference type="InterPro" id="IPR036737">
    <property type="entry name" value="OmpA-like_sf"/>
</dbReference>
<dbReference type="EMBL" id="WKJH01000030">
    <property type="protein sequence ID" value="MRX65943.1"/>
    <property type="molecule type" value="Genomic_DNA"/>
</dbReference>
<dbReference type="Proteomes" id="UP000443153">
    <property type="component" value="Unassembled WGS sequence"/>
</dbReference>
<dbReference type="OrthoDB" id="1427661at2"/>
<dbReference type="Gene3D" id="3.30.1330.60">
    <property type="entry name" value="OmpA-like domain"/>
    <property type="match status" value="1"/>
</dbReference>
<keyword evidence="4" id="KW-1185">Reference proteome</keyword>
<feature type="signal peptide" evidence="2">
    <location>
        <begin position="1"/>
        <end position="20"/>
    </location>
</feature>
<keyword evidence="2" id="KW-0732">Signal</keyword>
<feature type="coiled-coil region" evidence="1">
    <location>
        <begin position="58"/>
        <end position="117"/>
    </location>
</feature>
<keyword evidence="1" id="KW-0175">Coiled coil</keyword>
<evidence type="ECO:0000313" key="3">
    <source>
        <dbReference type="EMBL" id="MRX65943.1"/>
    </source>
</evidence>
<evidence type="ECO:0000256" key="2">
    <source>
        <dbReference type="SAM" id="SignalP"/>
    </source>
</evidence>
<evidence type="ECO:0000313" key="4">
    <source>
        <dbReference type="Proteomes" id="UP000443153"/>
    </source>
</evidence>
<feature type="chain" id="PRO_5026016363" description="OmpA family protein" evidence="2">
    <location>
        <begin position="21"/>
        <end position="258"/>
    </location>
</feature>
<organism evidence="3 4">
    <name type="scientific">Maribacter luteus</name>
    <dbReference type="NCBI Taxonomy" id="2594478"/>
    <lineage>
        <taxon>Bacteria</taxon>
        <taxon>Pseudomonadati</taxon>
        <taxon>Bacteroidota</taxon>
        <taxon>Flavobacteriia</taxon>
        <taxon>Flavobacteriales</taxon>
        <taxon>Flavobacteriaceae</taxon>
        <taxon>Maribacter</taxon>
    </lineage>
</organism>
<comment type="caution">
    <text evidence="3">The sequence shown here is derived from an EMBL/GenBank/DDBJ whole genome shotgun (WGS) entry which is preliminary data.</text>
</comment>
<name>A0A6I2MPY8_9FLAO</name>